<dbReference type="InterPro" id="IPR013783">
    <property type="entry name" value="Ig-like_fold"/>
</dbReference>
<comment type="caution">
    <text evidence="2">The sequence shown here is derived from an EMBL/GenBank/DDBJ whole genome shotgun (WGS) entry which is preliminary data.</text>
</comment>
<protein>
    <recommendedName>
        <fullName evidence="4">Bacterial Ig-like domain-containing protein</fullName>
    </recommendedName>
</protein>
<keyword evidence="3" id="KW-1185">Reference proteome</keyword>
<feature type="chain" id="PRO_5010291533" description="Bacterial Ig-like domain-containing protein" evidence="1">
    <location>
        <begin position="33"/>
        <end position="384"/>
    </location>
</feature>
<accession>A0A1S2VIS7</accession>
<feature type="signal peptide" evidence="1">
    <location>
        <begin position="1"/>
        <end position="32"/>
    </location>
</feature>
<gene>
    <name evidence="2" type="ORF">BLX24_18575</name>
</gene>
<evidence type="ECO:0008006" key="4">
    <source>
        <dbReference type="Google" id="ProtNLM"/>
    </source>
</evidence>
<sequence length="384" mass="38859">MSQFSSPASKYTVQVNGCSLLLGCLSSSVSNASAVADNSLTNYATASVTGLSILGSVNTSARAKLASTTISKAGDYAGWVVATSGLINVDLLNSITLKTYLNGTFQEQSNSGTLIGLDVLGLLGTPQNEIAFKTTKDFDEVEIIFGGSLIGVSLFNGTQYYYAFGAQTLQPPTIAVLTPANNATTTTSPVFSGTASPGSTVVLTGTGSTTLCSTTVSTSGSWSCLISVSLGLQSVTAIARNQVGASSPVVTQFTAVSPVTNGVGVINCAATFLIGSIVPGTPGSGVLKLTTLVNTAGLFPVTVQGSGLSLQITPTVQTAASTGSQVFYIPVNYNGSTLNTFTVILTGAGTCSYDLSNQTPRGRMISVLDIGGSCPIIIPGTLGK</sequence>
<evidence type="ECO:0000256" key="1">
    <source>
        <dbReference type="SAM" id="SignalP"/>
    </source>
</evidence>
<organism evidence="2 3">
    <name type="scientific">Arsenicibacter rosenii</name>
    <dbReference type="NCBI Taxonomy" id="1750698"/>
    <lineage>
        <taxon>Bacteria</taxon>
        <taxon>Pseudomonadati</taxon>
        <taxon>Bacteroidota</taxon>
        <taxon>Cytophagia</taxon>
        <taxon>Cytophagales</taxon>
        <taxon>Spirosomataceae</taxon>
        <taxon>Arsenicibacter</taxon>
    </lineage>
</organism>
<dbReference type="OrthoDB" id="2582440at2"/>
<dbReference type="RefSeq" id="WP_071504688.1">
    <property type="nucleotide sequence ID" value="NZ_MORL01000010.1"/>
</dbReference>
<dbReference type="AlphaFoldDB" id="A0A1S2VIS7"/>
<evidence type="ECO:0000313" key="2">
    <source>
        <dbReference type="EMBL" id="OIN57748.1"/>
    </source>
</evidence>
<reference evidence="2 3" key="1">
    <citation type="submission" date="2016-10" db="EMBL/GenBank/DDBJ databases">
        <title>Arsenicibacter rosenii gen. nov., sp. nov., an efficient arsenic-methylating bacterium isolated from an arsenic-contaminated paddy soil.</title>
        <authorList>
            <person name="Huang K."/>
        </authorList>
    </citation>
    <scope>NUCLEOTIDE SEQUENCE [LARGE SCALE GENOMIC DNA]</scope>
    <source>
        <strain evidence="2 3">SM-1</strain>
    </source>
</reference>
<dbReference type="Gene3D" id="2.60.40.10">
    <property type="entry name" value="Immunoglobulins"/>
    <property type="match status" value="1"/>
</dbReference>
<evidence type="ECO:0000313" key="3">
    <source>
        <dbReference type="Proteomes" id="UP000181790"/>
    </source>
</evidence>
<name>A0A1S2VIS7_9BACT</name>
<keyword evidence="1" id="KW-0732">Signal</keyword>
<dbReference type="Proteomes" id="UP000181790">
    <property type="component" value="Unassembled WGS sequence"/>
</dbReference>
<proteinExistence type="predicted"/>
<dbReference type="EMBL" id="MORL01000010">
    <property type="protein sequence ID" value="OIN57748.1"/>
    <property type="molecule type" value="Genomic_DNA"/>
</dbReference>